<comment type="caution">
    <text evidence="1">The sequence shown here is derived from an EMBL/GenBank/DDBJ whole genome shotgun (WGS) entry which is preliminary data.</text>
</comment>
<dbReference type="RefSeq" id="WP_272097366.1">
    <property type="nucleotide sequence ID" value="NZ_JAQNDK010000002.1"/>
</dbReference>
<protein>
    <submittedName>
        <fullName evidence="1">DUF1835 domain-containing protein</fullName>
    </submittedName>
</protein>
<proteinExistence type="predicted"/>
<dbReference type="Proteomes" id="UP001217485">
    <property type="component" value="Unassembled WGS sequence"/>
</dbReference>
<sequence>MASIVELGGATHVAFDGLTTERLLQLGATHVVCASDRLVIGPSRRDALEHARARRAWWNSTEEWDKLYSSDAHWEPPVALWVSASLHERVNLWRTCSWLRHLGFAHHDIFVLDFEPVSPSRAASREVLVRPFTCSESVSDHADEILLDRLGKARPWSGERYEHAIRLWDSYVDENPLSFAESCRAGVEGFPELAPLWAFLSCFFPRRTAEGDLRLSRFDEIILSRLSTEWQTPAGVAAQKSETLVDMWHLLFCTGDLFLPRRLEHWANHDSSAVVERAPGPKPPNAGYPMLSEVYRLTERGMRLRDKGLEQLTDAPSLPIAGTEAYSASAPWVLLDDGRLARL</sequence>
<gene>
    <name evidence="1" type="ORF">POL72_21455</name>
</gene>
<keyword evidence="2" id="KW-1185">Reference proteome</keyword>
<evidence type="ECO:0000313" key="1">
    <source>
        <dbReference type="EMBL" id="MDC0680324.1"/>
    </source>
</evidence>
<reference evidence="1 2" key="1">
    <citation type="submission" date="2023-01" db="EMBL/GenBank/DDBJ databases">
        <title>Minimal conservation of predation-associated metabolite biosynthetic gene clusters underscores biosynthetic potential of Myxococcota including descriptions for ten novel species: Archangium lansinium sp. nov., Myxococcus landrumus sp. nov., Nannocystis bai.</title>
        <authorList>
            <person name="Ahearne A."/>
            <person name="Stevens C."/>
            <person name="Dowd S."/>
        </authorList>
    </citation>
    <scope>NUCLEOTIDE SEQUENCE [LARGE SCALE GENOMIC DNA]</scope>
    <source>
        <strain evidence="1 2">WIWO2</strain>
    </source>
</reference>
<name>A0ABT5C3I0_9BACT</name>
<accession>A0ABT5C3I0</accession>
<dbReference type="EMBL" id="JAQNDK010000002">
    <property type="protein sequence ID" value="MDC0680324.1"/>
    <property type="molecule type" value="Genomic_DNA"/>
</dbReference>
<evidence type="ECO:0000313" key="2">
    <source>
        <dbReference type="Proteomes" id="UP001217485"/>
    </source>
</evidence>
<organism evidence="1 2">
    <name type="scientific">Sorangium atrum</name>
    <dbReference type="NCBI Taxonomy" id="2995308"/>
    <lineage>
        <taxon>Bacteria</taxon>
        <taxon>Pseudomonadati</taxon>
        <taxon>Myxococcota</taxon>
        <taxon>Polyangia</taxon>
        <taxon>Polyangiales</taxon>
        <taxon>Polyangiaceae</taxon>
        <taxon>Sorangium</taxon>
    </lineage>
</organism>